<dbReference type="Pfam" id="PF00962">
    <property type="entry name" value="A_deaminase"/>
    <property type="match status" value="1"/>
</dbReference>
<keyword evidence="4" id="KW-0378">Hydrolase</keyword>
<evidence type="ECO:0000313" key="9">
    <source>
        <dbReference type="EMBL" id="ACO61051.1"/>
    </source>
</evidence>
<reference evidence="9 10" key="1">
    <citation type="journal article" date="2009" name="Science">
        <title>Green evolution and dynamic adaptations revealed by genomes of the marine picoeukaryotes Micromonas.</title>
        <authorList>
            <person name="Worden A.Z."/>
            <person name="Lee J.H."/>
            <person name="Mock T."/>
            <person name="Rouze P."/>
            <person name="Simmons M.P."/>
            <person name="Aerts A.L."/>
            <person name="Allen A.E."/>
            <person name="Cuvelier M.L."/>
            <person name="Derelle E."/>
            <person name="Everett M.V."/>
            <person name="Foulon E."/>
            <person name="Grimwood J."/>
            <person name="Gundlach H."/>
            <person name="Henrissat B."/>
            <person name="Napoli C."/>
            <person name="McDonald S.M."/>
            <person name="Parker M.S."/>
            <person name="Rombauts S."/>
            <person name="Salamov A."/>
            <person name="Von Dassow P."/>
            <person name="Badger J.H."/>
            <person name="Coutinho P.M."/>
            <person name="Demir E."/>
            <person name="Dubchak I."/>
            <person name="Gentemann C."/>
            <person name="Eikrem W."/>
            <person name="Gready J.E."/>
            <person name="John U."/>
            <person name="Lanier W."/>
            <person name="Lindquist E.A."/>
            <person name="Lucas S."/>
            <person name="Mayer K.F."/>
            <person name="Moreau H."/>
            <person name="Not F."/>
            <person name="Otillar R."/>
            <person name="Panaud O."/>
            <person name="Pangilinan J."/>
            <person name="Paulsen I."/>
            <person name="Piegu B."/>
            <person name="Poliakov A."/>
            <person name="Robbens S."/>
            <person name="Schmutz J."/>
            <person name="Toulza E."/>
            <person name="Wyss T."/>
            <person name="Zelensky A."/>
            <person name="Zhou K."/>
            <person name="Armbrust E.V."/>
            <person name="Bhattacharya D."/>
            <person name="Goodenough U.W."/>
            <person name="Van de Peer Y."/>
            <person name="Grigoriev I.V."/>
        </authorList>
    </citation>
    <scope>NUCLEOTIDE SEQUENCE [LARGE SCALE GENOMIC DNA]</scope>
    <source>
        <strain evidence="10">RCC299 / NOUM17</strain>
    </source>
</reference>
<dbReference type="GO" id="GO:0046103">
    <property type="term" value="P:inosine biosynthetic process"/>
    <property type="evidence" value="ECO:0007669"/>
    <property type="project" value="TreeGrafter"/>
</dbReference>
<dbReference type="InterPro" id="IPR006330">
    <property type="entry name" value="Ado/ade_deaminase"/>
</dbReference>
<organism evidence="9 10">
    <name type="scientific">Micromonas commoda (strain RCC299 / NOUM17 / CCMP2709)</name>
    <name type="common">Picoplanktonic green alga</name>
    <dbReference type="NCBI Taxonomy" id="296587"/>
    <lineage>
        <taxon>Eukaryota</taxon>
        <taxon>Viridiplantae</taxon>
        <taxon>Chlorophyta</taxon>
        <taxon>Mamiellophyceae</taxon>
        <taxon>Mamiellales</taxon>
        <taxon>Mamiellaceae</taxon>
        <taxon>Micromonas</taxon>
    </lineage>
</organism>
<dbReference type="GO" id="GO:0006154">
    <property type="term" value="P:adenosine catabolic process"/>
    <property type="evidence" value="ECO:0007669"/>
    <property type="project" value="TreeGrafter"/>
</dbReference>
<dbReference type="EMBL" id="CP001323">
    <property type="protein sequence ID" value="ACO61051.1"/>
    <property type="molecule type" value="Genomic_DNA"/>
</dbReference>
<dbReference type="GO" id="GO:0004000">
    <property type="term" value="F:adenosine deaminase activity"/>
    <property type="evidence" value="ECO:0007669"/>
    <property type="project" value="TreeGrafter"/>
</dbReference>
<dbReference type="Proteomes" id="UP000002009">
    <property type="component" value="Chromosome 2"/>
</dbReference>
<evidence type="ECO:0000256" key="2">
    <source>
        <dbReference type="ARBA" id="ARBA00006676"/>
    </source>
</evidence>
<dbReference type="PANTHER" id="PTHR11409:SF42">
    <property type="entry name" value="ADENOSINE DEAMINASE-LIKE PROTEIN"/>
    <property type="match status" value="1"/>
</dbReference>
<evidence type="ECO:0000313" key="10">
    <source>
        <dbReference type="Proteomes" id="UP000002009"/>
    </source>
</evidence>
<keyword evidence="3" id="KW-0479">Metal-binding</keyword>
<dbReference type="InParanoid" id="C1DZ47"/>
<protein>
    <recommendedName>
        <fullName evidence="8">Adenosine deaminase domain-containing protein</fullName>
    </recommendedName>
</protein>
<dbReference type="InterPro" id="IPR001365">
    <property type="entry name" value="A_deaminase_dom"/>
</dbReference>
<evidence type="ECO:0000256" key="6">
    <source>
        <dbReference type="ARBA" id="ARBA00023080"/>
    </source>
</evidence>
<name>C1DZ47_MICCC</name>
<feature type="non-terminal residue" evidence="9">
    <location>
        <position position="332"/>
    </location>
</feature>
<dbReference type="PANTHER" id="PTHR11409">
    <property type="entry name" value="ADENOSINE DEAMINASE"/>
    <property type="match status" value="1"/>
</dbReference>
<dbReference type="KEGG" id="mis:MICPUN_69678"/>
<dbReference type="Gene3D" id="3.20.20.140">
    <property type="entry name" value="Metal-dependent hydrolases"/>
    <property type="match status" value="1"/>
</dbReference>
<dbReference type="AlphaFoldDB" id="C1DZ47"/>
<dbReference type="InterPro" id="IPR032466">
    <property type="entry name" value="Metal_Hydrolase"/>
</dbReference>
<feature type="domain" description="Adenosine deaminase" evidence="8">
    <location>
        <begin position="8"/>
        <end position="332"/>
    </location>
</feature>
<accession>C1DZ47</accession>
<dbReference type="GeneID" id="8241477"/>
<evidence type="ECO:0000256" key="4">
    <source>
        <dbReference type="ARBA" id="ARBA00022801"/>
    </source>
</evidence>
<comment type="cofactor">
    <cofactor evidence="1">
        <name>Zn(2+)</name>
        <dbReference type="ChEBI" id="CHEBI:29105"/>
    </cofactor>
</comment>
<dbReference type="RefSeq" id="XP_002499793.1">
    <property type="nucleotide sequence ID" value="XM_002499747.1"/>
</dbReference>
<keyword evidence="6" id="KW-0546">Nucleotide metabolism</keyword>
<gene>
    <name evidence="9" type="ORF">MICPUN_69678</name>
</gene>
<dbReference type="GO" id="GO:0009117">
    <property type="term" value="P:nucleotide metabolic process"/>
    <property type="evidence" value="ECO:0007669"/>
    <property type="project" value="UniProtKB-KW"/>
</dbReference>
<evidence type="ECO:0000256" key="7">
    <source>
        <dbReference type="ARBA" id="ARBA00048787"/>
    </source>
</evidence>
<dbReference type="OMA" id="RPQFKPY"/>
<proteinExistence type="inferred from homology"/>
<keyword evidence="5" id="KW-0862">Zinc</keyword>
<dbReference type="GO" id="GO:0046872">
    <property type="term" value="F:metal ion binding"/>
    <property type="evidence" value="ECO:0007669"/>
    <property type="project" value="UniProtKB-KW"/>
</dbReference>
<comment type="similarity">
    <text evidence="2">Belongs to the metallo-dependent hydrolases superfamily. Adenosine and AMP deaminases family.</text>
</comment>
<feature type="non-terminal residue" evidence="9">
    <location>
        <position position="1"/>
    </location>
</feature>
<dbReference type="FunCoup" id="C1DZ47">
    <property type="interactions" value="1423"/>
</dbReference>
<dbReference type="SUPFAM" id="SSF51556">
    <property type="entry name" value="Metallo-dependent hydrolases"/>
    <property type="match status" value="1"/>
</dbReference>
<evidence type="ECO:0000259" key="8">
    <source>
        <dbReference type="Pfam" id="PF00962"/>
    </source>
</evidence>
<comment type="catalytic activity">
    <reaction evidence="7">
        <text>N(6)-methyl-AMP + H2O + H(+) = IMP + methylamine</text>
        <dbReference type="Rhea" id="RHEA:16001"/>
        <dbReference type="ChEBI" id="CHEBI:15377"/>
        <dbReference type="ChEBI" id="CHEBI:15378"/>
        <dbReference type="ChEBI" id="CHEBI:58053"/>
        <dbReference type="ChEBI" id="CHEBI:59338"/>
        <dbReference type="ChEBI" id="CHEBI:144842"/>
    </reaction>
    <physiologicalReaction direction="left-to-right" evidence="7">
        <dbReference type="Rhea" id="RHEA:16002"/>
    </physiologicalReaction>
</comment>
<evidence type="ECO:0000256" key="3">
    <source>
        <dbReference type="ARBA" id="ARBA00022723"/>
    </source>
</evidence>
<dbReference type="eggNOG" id="KOG1097">
    <property type="taxonomic scope" value="Eukaryota"/>
</dbReference>
<dbReference type="OrthoDB" id="272271at2759"/>
<evidence type="ECO:0000256" key="5">
    <source>
        <dbReference type="ARBA" id="ARBA00022833"/>
    </source>
</evidence>
<keyword evidence="10" id="KW-1185">Reference proteome</keyword>
<evidence type="ECO:0000256" key="1">
    <source>
        <dbReference type="ARBA" id="ARBA00001947"/>
    </source>
</evidence>
<dbReference type="STRING" id="296587.C1DZ47"/>
<sequence>TRYMRQLPKLELHAHLNGCVRDSTLLDRAEATAADVRALLAKPDGKGRPLQRCFDLFAAIHDLCTDHESLRRIAAEATMDFARDGVVYLELRTTPKCVPRRNVTKASYCAAGETCSSSNSSSNASSFESFAICARLILSVDRRETPEEAVKTVKLAAFLRDVGLDVCGVDLSGNPALGHWKSFEPALRLARHLKLPVTLHCGEIHGTGAEEAAMIAFAPERFGHCVQTSRDPERWLALRRSEIPIEICVSSNVVTDSVPHDENCDGGWVSRARRHHVGQVHAVGHPSIVCTDDPGVFETTLSREYALCAVAFDLSDDDVRELVTASVRHAFM</sequence>